<protein>
    <recommendedName>
        <fullName evidence="11">Serine palmitoyltransferase 1</fullName>
        <ecNumber evidence="5">2.3.1.50</ecNumber>
    </recommendedName>
    <alternativeName>
        <fullName evidence="12">Long chain base biosynthesis protein 1</fullName>
    </alternativeName>
    <alternativeName>
        <fullName evidence="13">Serine-palmitoyl-CoA transferase 1</fullName>
    </alternativeName>
</protein>
<dbReference type="FunFam" id="3.40.640.10:FF:000049">
    <property type="entry name" value="serine palmitoyltransferase 1 isoform X1"/>
    <property type="match status" value="1"/>
</dbReference>
<dbReference type="AlphaFoldDB" id="A0A7R9KED1"/>
<evidence type="ECO:0000256" key="10">
    <source>
        <dbReference type="ARBA" id="ARBA00023315"/>
    </source>
</evidence>
<evidence type="ECO:0000256" key="7">
    <source>
        <dbReference type="ARBA" id="ARBA00022898"/>
    </source>
</evidence>
<dbReference type="InterPro" id="IPR015421">
    <property type="entry name" value="PyrdxlP-dep_Trfase_major"/>
</dbReference>
<dbReference type="EC" id="2.3.1.50" evidence="5"/>
<dbReference type="GO" id="GO:0005783">
    <property type="term" value="C:endoplasmic reticulum"/>
    <property type="evidence" value="ECO:0007669"/>
    <property type="project" value="TreeGrafter"/>
</dbReference>
<dbReference type="GO" id="GO:0046513">
    <property type="term" value="P:ceramide biosynthetic process"/>
    <property type="evidence" value="ECO:0007669"/>
    <property type="project" value="TreeGrafter"/>
</dbReference>
<dbReference type="EMBL" id="OC855153">
    <property type="protein sequence ID" value="CAD7621353.1"/>
    <property type="molecule type" value="Genomic_DNA"/>
</dbReference>
<keyword evidence="7" id="KW-0663">Pyridoxal phosphate</keyword>
<keyword evidence="16" id="KW-1185">Reference proteome</keyword>
<dbReference type="SUPFAM" id="SSF53383">
    <property type="entry name" value="PLP-dependent transferases"/>
    <property type="match status" value="1"/>
</dbReference>
<dbReference type="Pfam" id="PF00155">
    <property type="entry name" value="Aminotran_1_2"/>
    <property type="match status" value="1"/>
</dbReference>
<dbReference type="InterPro" id="IPR004839">
    <property type="entry name" value="Aminotransferase_I/II_large"/>
</dbReference>
<feature type="domain" description="Aminotransferase class I/classII large" evidence="14">
    <location>
        <begin position="97"/>
        <end position="462"/>
    </location>
</feature>
<evidence type="ECO:0000256" key="4">
    <source>
        <dbReference type="ARBA" id="ARBA00008392"/>
    </source>
</evidence>
<dbReference type="InterPro" id="IPR015424">
    <property type="entry name" value="PyrdxlP-dep_Trfase"/>
</dbReference>
<reference evidence="15" key="1">
    <citation type="submission" date="2020-11" db="EMBL/GenBank/DDBJ databases">
        <authorList>
            <person name="Tran Van P."/>
        </authorList>
    </citation>
    <scope>NUCLEOTIDE SEQUENCE</scope>
</reference>
<evidence type="ECO:0000256" key="9">
    <source>
        <dbReference type="ARBA" id="ARBA00023098"/>
    </source>
</evidence>
<dbReference type="GO" id="GO:0030170">
    <property type="term" value="F:pyridoxal phosphate binding"/>
    <property type="evidence" value="ECO:0007669"/>
    <property type="project" value="InterPro"/>
</dbReference>
<proteinExistence type="inferred from homology"/>
<keyword evidence="8" id="KW-0746">Sphingolipid metabolism</keyword>
<dbReference type="GO" id="GO:0016020">
    <property type="term" value="C:membrane"/>
    <property type="evidence" value="ECO:0007669"/>
    <property type="project" value="GOC"/>
</dbReference>
<dbReference type="GO" id="GO:0004758">
    <property type="term" value="F:serine C-palmitoyltransferase activity"/>
    <property type="evidence" value="ECO:0007669"/>
    <property type="project" value="UniProtKB-EC"/>
</dbReference>
<comment type="pathway">
    <text evidence="2">Lipid metabolism; sphingolipid metabolism.</text>
</comment>
<dbReference type="EMBL" id="CAJPIZ010000578">
    <property type="protein sequence ID" value="CAG2101783.1"/>
    <property type="molecule type" value="Genomic_DNA"/>
</dbReference>
<evidence type="ECO:0000256" key="11">
    <source>
        <dbReference type="ARBA" id="ARBA00041066"/>
    </source>
</evidence>
<keyword evidence="10" id="KW-0012">Acyltransferase</keyword>
<evidence type="ECO:0000259" key="14">
    <source>
        <dbReference type="Pfam" id="PF00155"/>
    </source>
</evidence>
<dbReference type="InterPro" id="IPR015422">
    <property type="entry name" value="PyrdxlP-dep_Trfase_small"/>
</dbReference>
<evidence type="ECO:0000313" key="16">
    <source>
        <dbReference type="Proteomes" id="UP000759131"/>
    </source>
</evidence>
<dbReference type="Gene3D" id="3.40.640.10">
    <property type="entry name" value="Type I PLP-dependent aspartate aminotransferase-like (Major domain)"/>
    <property type="match status" value="1"/>
</dbReference>
<name>A0A7R9KED1_9ACAR</name>
<evidence type="ECO:0000256" key="1">
    <source>
        <dbReference type="ARBA" id="ARBA00001933"/>
    </source>
</evidence>
<organism evidence="15">
    <name type="scientific">Medioppia subpectinata</name>
    <dbReference type="NCBI Taxonomy" id="1979941"/>
    <lineage>
        <taxon>Eukaryota</taxon>
        <taxon>Metazoa</taxon>
        <taxon>Ecdysozoa</taxon>
        <taxon>Arthropoda</taxon>
        <taxon>Chelicerata</taxon>
        <taxon>Arachnida</taxon>
        <taxon>Acari</taxon>
        <taxon>Acariformes</taxon>
        <taxon>Sarcoptiformes</taxon>
        <taxon>Oribatida</taxon>
        <taxon>Brachypylina</taxon>
        <taxon>Oppioidea</taxon>
        <taxon>Oppiidae</taxon>
        <taxon>Medioppia</taxon>
    </lineage>
</organism>
<evidence type="ECO:0000256" key="13">
    <source>
        <dbReference type="ARBA" id="ARBA00042649"/>
    </source>
</evidence>
<keyword evidence="9" id="KW-0443">Lipid metabolism</keyword>
<dbReference type="PANTHER" id="PTHR13693">
    <property type="entry name" value="CLASS II AMINOTRANSFERASE/8-AMINO-7-OXONONANOATE SYNTHASE"/>
    <property type="match status" value="1"/>
</dbReference>
<dbReference type="InterPro" id="IPR050087">
    <property type="entry name" value="AON_synthase_class-II"/>
</dbReference>
<dbReference type="GO" id="GO:0046512">
    <property type="term" value="P:sphingosine biosynthetic process"/>
    <property type="evidence" value="ECO:0007669"/>
    <property type="project" value="TreeGrafter"/>
</dbReference>
<gene>
    <name evidence="15" type="ORF">OSB1V03_LOCUS1824</name>
</gene>
<evidence type="ECO:0000256" key="12">
    <source>
        <dbReference type="ARBA" id="ARBA00041765"/>
    </source>
</evidence>
<comment type="pathway">
    <text evidence="3">Sphingolipid metabolism.</text>
</comment>
<dbReference type="OrthoDB" id="3168162at2759"/>
<dbReference type="Proteomes" id="UP000759131">
    <property type="component" value="Unassembled WGS sequence"/>
</dbReference>
<evidence type="ECO:0000256" key="3">
    <source>
        <dbReference type="ARBA" id="ARBA00004991"/>
    </source>
</evidence>
<keyword evidence="6" id="KW-0808">Transferase</keyword>
<evidence type="ECO:0000256" key="2">
    <source>
        <dbReference type="ARBA" id="ARBA00004760"/>
    </source>
</evidence>
<sequence length="473" mass="53075">MEMSIKWELKEMFDSLISAPKYHLALEGCLVMCVLWLLFHKSYKPESTKLTEKEKEELIAEWTPEPLVPDTPSDHYALNPRIVTSKLGKRIVIDGHDCLNLSTHNYLGFVENDKCIESAIKGLRKYGVGSCGPRGFYGTVDIHLELESRLAKFMGVEEAVLYSYGFSAISSAIPAYSKVGDVIFVDEGVNFAIQQGLIASRSKIKFFKHNDVEDLHRLLLEQADIDRKNPKKAKVTRRFLVVEGLYINYGDICPLPQLLELKKKYKVRMFIDDTCALGVLGANGRGVVEHFGVAVDDIDMICATLENAMAAYGGFCCGTSFIVDHQRLSGLGYCFSASLPPLQAAVALTSLETIENNNSVIEKLRQNCQSMHSLLKDIPYVKVFGEPIAPIKHLRFANNTNDHKLETKKLEKVVQIAQERGYALTVARYLDDSEHLLPKPSIRLIVNAILNDQEMKESAEMISQSFESVLNLY</sequence>
<comment type="similarity">
    <text evidence="4">Belongs to the class-II pyridoxal-phosphate-dependent aminotransferase family.</text>
</comment>
<evidence type="ECO:0000313" key="15">
    <source>
        <dbReference type="EMBL" id="CAD7621353.1"/>
    </source>
</evidence>
<accession>A0A7R9KED1</accession>
<dbReference type="Gene3D" id="3.90.1150.10">
    <property type="entry name" value="Aspartate Aminotransferase, domain 1"/>
    <property type="match status" value="1"/>
</dbReference>
<evidence type="ECO:0000256" key="6">
    <source>
        <dbReference type="ARBA" id="ARBA00022679"/>
    </source>
</evidence>
<comment type="cofactor">
    <cofactor evidence="1">
        <name>pyridoxal 5'-phosphate</name>
        <dbReference type="ChEBI" id="CHEBI:597326"/>
    </cofactor>
</comment>
<evidence type="ECO:0000256" key="8">
    <source>
        <dbReference type="ARBA" id="ARBA00022919"/>
    </source>
</evidence>
<dbReference type="PANTHER" id="PTHR13693:SF2">
    <property type="entry name" value="SERINE PALMITOYLTRANSFERASE 1"/>
    <property type="match status" value="1"/>
</dbReference>
<evidence type="ECO:0000256" key="5">
    <source>
        <dbReference type="ARBA" id="ARBA00013220"/>
    </source>
</evidence>